<dbReference type="Pfam" id="PF12698">
    <property type="entry name" value="ABC2_membrane_3"/>
    <property type="match status" value="2"/>
</dbReference>
<dbReference type="CDD" id="cd03263">
    <property type="entry name" value="ABC_subfamily_A"/>
    <property type="match status" value="2"/>
</dbReference>
<dbReference type="GO" id="GO:0140359">
    <property type="term" value="F:ABC-type transporter activity"/>
    <property type="evidence" value="ECO:0007669"/>
    <property type="project" value="InterPro"/>
</dbReference>
<keyword evidence="9 11" id="KW-0472">Membrane</keyword>
<keyword evidence="6" id="KW-0547">Nucleotide-binding</keyword>
<reference evidence="13" key="2">
    <citation type="submission" date="2011-02" db="EMBL/GenBank/DDBJ databases">
        <authorList>
            <person name="MacLean D."/>
        </authorList>
    </citation>
    <scope>NUCLEOTIDE SEQUENCE</scope>
</reference>
<feature type="transmembrane region" description="Helical" evidence="11">
    <location>
        <begin position="433"/>
        <end position="451"/>
    </location>
</feature>
<feature type="transmembrane region" description="Helical" evidence="11">
    <location>
        <begin position="1120"/>
        <end position="1141"/>
    </location>
</feature>
<evidence type="ECO:0000259" key="12">
    <source>
        <dbReference type="PROSITE" id="PS50893"/>
    </source>
</evidence>
<feature type="domain" description="ABC transporter" evidence="12">
    <location>
        <begin position="623"/>
        <end position="857"/>
    </location>
</feature>
<feature type="transmembrane region" description="Helical" evidence="11">
    <location>
        <begin position="252"/>
        <end position="272"/>
    </location>
</feature>
<feature type="transmembrane region" description="Helical" evidence="11">
    <location>
        <begin position="1349"/>
        <end position="1367"/>
    </location>
</feature>
<dbReference type="Pfam" id="PF00005">
    <property type="entry name" value="ABC_tran"/>
    <property type="match status" value="2"/>
</dbReference>
<feature type="transmembrane region" description="Helical" evidence="11">
    <location>
        <begin position="1232"/>
        <end position="1257"/>
    </location>
</feature>
<feature type="region of interest" description="Disordered" evidence="10">
    <location>
        <begin position="1"/>
        <end position="28"/>
    </location>
</feature>
<keyword evidence="4 11" id="KW-0812">Transmembrane</keyword>
<protein>
    <submittedName>
        <fullName evidence="13">ATPbinding Cassette (ABC) Superfamily putative</fullName>
    </submittedName>
</protein>
<feature type="transmembrane region" description="Helical" evidence="11">
    <location>
        <begin position="995"/>
        <end position="1013"/>
    </location>
</feature>
<proteinExistence type="inferred from homology"/>
<feature type="transmembrane region" description="Helical" evidence="11">
    <location>
        <begin position="368"/>
        <end position="387"/>
    </location>
</feature>
<dbReference type="PROSITE" id="PS50893">
    <property type="entry name" value="ABC_TRANSPORTER_2"/>
    <property type="match status" value="1"/>
</dbReference>
<dbReference type="InterPro" id="IPR003439">
    <property type="entry name" value="ABC_transporter-like_ATP-bd"/>
</dbReference>
<dbReference type="InterPro" id="IPR003593">
    <property type="entry name" value="AAA+_ATPase"/>
</dbReference>
<name>F0WIZ0_9STRA</name>
<feature type="transmembrane region" description="Helical" evidence="11">
    <location>
        <begin position="175"/>
        <end position="196"/>
    </location>
</feature>
<dbReference type="EMBL" id="FR824160">
    <property type="protein sequence ID" value="CCA21236.1"/>
    <property type="molecule type" value="Genomic_DNA"/>
</dbReference>
<dbReference type="PANTHER" id="PTHR19229:SF36">
    <property type="entry name" value="ATP-BINDING CASSETTE SUB-FAMILY A MEMBER 2"/>
    <property type="match status" value="1"/>
</dbReference>
<feature type="transmembrane region" description="Helical" evidence="11">
    <location>
        <begin position="1204"/>
        <end position="1226"/>
    </location>
</feature>
<keyword evidence="5" id="KW-0677">Repeat</keyword>
<feature type="transmembrane region" description="Helical" evidence="11">
    <location>
        <begin position="407"/>
        <end position="426"/>
    </location>
</feature>
<comment type="subcellular location">
    <subcellularLocation>
        <location evidence="1">Membrane</location>
        <topology evidence="1">Multi-pass membrane protein</topology>
    </subcellularLocation>
</comment>
<accession>F0WIZ0</accession>
<comment type="similarity">
    <text evidence="2">Belongs to the ABC transporter superfamily. ABCA family.</text>
</comment>
<dbReference type="InterPro" id="IPR013525">
    <property type="entry name" value="ABC2_TM"/>
</dbReference>
<dbReference type="InterPro" id="IPR017871">
    <property type="entry name" value="ABC_transporter-like_CS"/>
</dbReference>
<dbReference type="Gene3D" id="3.40.50.300">
    <property type="entry name" value="P-loop containing nucleotide triphosphate hydrolases"/>
    <property type="match status" value="2"/>
</dbReference>
<dbReference type="SUPFAM" id="SSF52540">
    <property type="entry name" value="P-loop containing nucleoside triphosphate hydrolases"/>
    <property type="match status" value="2"/>
</dbReference>
<keyword evidence="3" id="KW-0813">Transport</keyword>
<evidence type="ECO:0000256" key="2">
    <source>
        <dbReference type="ARBA" id="ARBA00008869"/>
    </source>
</evidence>
<dbReference type="PROSITE" id="PS00211">
    <property type="entry name" value="ABC_TRANSPORTER_1"/>
    <property type="match status" value="1"/>
</dbReference>
<dbReference type="SMART" id="SM00382">
    <property type="entry name" value="AAA"/>
    <property type="match status" value="2"/>
</dbReference>
<evidence type="ECO:0000256" key="5">
    <source>
        <dbReference type="ARBA" id="ARBA00022737"/>
    </source>
</evidence>
<evidence type="ECO:0000256" key="1">
    <source>
        <dbReference type="ARBA" id="ARBA00004141"/>
    </source>
</evidence>
<feature type="transmembrane region" description="Helical" evidence="11">
    <location>
        <begin position="505"/>
        <end position="524"/>
    </location>
</feature>
<dbReference type="GO" id="GO:0016020">
    <property type="term" value="C:membrane"/>
    <property type="evidence" value="ECO:0007669"/>
    <property type="project" value="UniProtKB-SubCell"/>
</dbReference>
<evidence type="ECO:0000256" key="8">
    <source>
        <dbReference type="ARBA" id="ARBA00022989"/>
    </source>
</evidence>
<keyword evidence="7" id="KW-0067">ATP-binding</keyword>
<evidence type="ECO:0000256" key="4">
    <source>
        <dbReference type="ARBA" id="ARBA00022692"/>
    </source>
</evidence>
<evidence type="ECO:0000256" key="7">
    <source>
        <dbReference type="ARBA" id="ARBA00022840"/>
    </source>
</evidence>
<dbReference type="GO" id="GO:0005319">
    <property type="term" value="F:lipid transporter activity"/>
    <property type="evidence" value="ECO:0007669"/>
    <property type="project" value="TreeGrafter"/>
</dbReference>
<evidence type="ECO:0000256" key="11">
    <source>
        <dbReference type="SAM" id="Phobius"/>
    </source>
</evidence>
<organism evidence="13">
    <name type="scientific">Albugo laibachii Nc14</name>
    <dbReference type="NCBI Taxonomy" id="890382"/>
    <lineage>
        <taxon>Eukaryota</taxon>
        <taxon>Sar</taxon>
        <taxon>Stramenopiles</taxon>
        <taxon>Oomycota</taxon>
        <taxon>Peronosporomycetes</taxon>
        <taxon>Albuginales</taxon>
        <taxon>Albuginaceae</taxon>
        <taxon>Albugo</taxon>
    </lineage>
</organism>
<evidence type="ECO:0000256" key="3">
    <source>
        <dbReference type="ARBA" id="ARBA00022448"/>
    </source>
</evidence>
<dbReference type="GO" id="GO:0016887">
    <property type="term" value="F:ATP hydrolysis activity"/>
    <property type="evidence" value="ECO:0007669"/>
    <property type="project" value="InterPro"/>
</dbReference>
<feature type="transmembrane region" description="Helical" evidence="11">
    <location>
        <begin position="327"/>
        <end position="348"/>
    </location>
</feature>
<dbReference type="PANTHER" id="PTHR19229">
    <property type="entry name" value="ATP-BINDING CASSETTE TRANSPORTER SUBFAMILY A ABCA"/>
    <property type="match status" value="1"/>
</dbReference>
<reference evidence="13" key="1">
    <citation type="journal article" date="2011" name="PLoS Biol.">
        <title>Gene gain and loss during evolution of obligate parasitism in the white rust pathogen of Arabidopsis thaliana.</title>
        <authorList>
            <person name="Kemen E."/>
            <person name="Gardiner A."/>
            <person name="Schultz-Larsen T."/>
            <person name="Kemen A.C."/>
            <person name="Balmuth A.L."/>
            <person name="Robert-Seilaniantz A."/>
            <person name="Bailey K."/>
            <person name="Holub E."/>
            <person name="Studholme D.J."/>
            <person name="Maclean D."/>
            <person name="Jones J.D."/>
        </authorList>
    </citation>
    <scope>NUCLEOTIDE SEQUENCE</scope>
</reference>
<dbReference type="HOGENOM" id="CLU_000604_19_1_1"/>
<evidence type="ECO:0000313" key="13">
    <source>
        <dbReference type="EMBL" id="CCA21236.1"/>
    </source>
</evidence>
<dbReference type="InterPro" id="IPR027417">
    <property type="entry name" value="P-loop_NTPase"/>
</dbReference>
<evidence type="ECO:0000256" key="9">
    <source>
        <dbReference type="ARBA" id="ARBA00023136"/>
    </source>
</evidence>
<evidence type="ECO:0000256" key="6">
    <source>
        <dbReference type="ARBA" id="ARBA00022741"/>
    </source>
</evidence>
<dbReference type="GO" id="GO:0005524">
    <property type="term" value="F:ATP binding"/>
    <property type="evidence" value="ECO:0007669"/>
    <property type="project" value="UniProtKB-KW"/>
</dbReference>
<dbReference type="InterPro" id="IPR026082">
    <property type="entry name" value="ABCA"/>
</dbReference>
<dbReference type="FunFam" id="3.40.50.300:FF:000298">
    <property type="entry name" value="ATP-binding cassette sub-family A member 12"/>
    <property type="match status" value="1"/>
</dbReference>
<gene>
    <name evidence="13" type="primary">AlNc14C115G6526</name>
    <name evidence="13" type="ORF">ALNC14_073790</name>
</gene>
<evidence type="ECO:0000256" key="10">
    <source>
        <dbReference type="SAM" id="MobiDB-lite"/>
    </source>
</evidence>
<keyword evidence="8 11" id="KW-1133">Transmembrane helix</keyword>
<feature type="transmembrane region" description="Helical" evidence="11">
    <location>
        <begin position="1174"/>
        <end position="1192"/>
    </location>
</feature>
<sequence length="1596" mass="177976">MAMSTSTSTSTSTSSSLSFTSSFSSSSSSLDDYLTTVSSCFEQVLELDVAYGRCVMNSGVFSQSSSSSNATNTLPSELPSTQVIVDTIRNADLDEWNWRRAGRTLQLSSLLDTKRQSLGTCRLHCTNPSIHSSSACCDAGRRLRMCGTKQNELDSCKSMFDGMFPTEKYCGITSATIVLLTITVVMITLFGVLVWLSRTYHSKQHNDDIKYVGLNLGTTMENVVIAWKRITNQVWKNLLLRKRHPVKLGMELLLPVLLVGALTVIVNLDLWFSREARPSISATSTATNSSEESSVWCLGLEPLDIGSDTGVVTDTQLTFYSTGQSVLGLYLLLSYINFVSATVTSMVIEKESRIREIMRIMGLPPYTLLISWALTSLPIFTSLSFIVAAELKYGGVFPYAEYSTLVFLFWSLGIAIAAFAYCLTPFFNKSRTASVASSLIWLILFFPFLSVKPNSNTEKYFAAILPPTAFSLAIDSLVQYARLGRGLSYATAVMDTPITAPTAEAMSWILLLDAMLLYAFGWYFERVIPQQYGTPKPWNFLFTGRLRCPRSVLKKKCVDLQITSPNGDNFSPSFGFRPLPKYLRVLENSSYELDLPSVGTSSSSHFEQVDAALLAQERSRYCLKIINLRKVFTLQNGETRNAVKGLDLSMYSGHITALLGHNGAGKTTTISMLTGLLQPSSGDVTFNGQYLSEDLEDLRKSMGVCPQHDVLFSDLTVDEHLRLFGAMKCISGDELAEDIASLIHDIGLDDKTNTLARNLSGGQKRKLSIALAFIGRSKLVFLDEPTSGMDPHSRRFTWNLLRKNRQGRVIVLTTHFMDEADLLGDRIAIMVDGELRCVGSSFFLKKHFGTGYNLTATILPKYDEKVILQFFRRFIDDASIFSSHGAEVIFQLPSSSSGVFVEMLENLEASKRNFGILDYGISVSTLEEVFLRIAKDREQNEHIEDNAITNSMTDELGNHLEAAEYDTSSDQPPFHRQLKALLMKRIRITTRDKRFIFVLIGIPLVFLILLVSIPEINIAQFLSVNNYAPARLPVGRISEEQPCAPDYFHGYQATLQRCRRRFRYCSVGVIDCNMDTCCNFLNTASPYFACNTCKSRSTPCYNNRCLSQQGANLQAVLNSFLVSVIVVLAFTFIPASIVDFVVREKESDRNAKDLQLICGASIMSYWWSNLIHDVALASIPCICGIILVPLSIRTLHAPIEILGVAALITTHVAATIPMAYVFSFYFEQHARAQTGLIVFMLSSGCLLSVFSLFCRLIDFGNVSIIDRSYLRWIFLLFPGYSLNTGIHEIANRKVNRNVITNWLRPASPTSFFGLFDGLGTDTLCIPCWLNNVEGCCNRGVFDLDTAGASIIYAVVEAAFFTLLVFRLERRAKGPVRDAITHEEWMEDDDVAQERERVLASSPTESDAVFLRNIRQEYREGSRLLCRSRRTKVAIRDLCLAIPKGECFGYLGINGAGKSSTIRILTGQMAPTRGAAFVGQYDLSIESDRNKARSILGYCPQFDALHEYLTVEEQLELYARLKGVSESMLPIIIREKISQFRLEVYRSKLTRDLSGGNKRKVSTAIALINSPQVIILDEPSTGMDPGARRKMWDYGRM</sequence>